<name>A0AAV4JBH8_9GAST</name>
<protein>
    <submittedName>
        <fullName evidence="1">Uncharacterized protein</fullName>
    </submittedName>
</protein>
<reference evidence="1 2" key="1">
    <citation type="journal article" date="2021" name="Elife">
        <title>Chloroplast acquisition without the gene transfer in kleptoplastic sea slugs, Plakobranchus ocellatus.</title>
        <authorList>
            <person name="Maeda T."/>
            <person name="Takahashi S."/>
            <person name="Yoshida T."/>
            <person name="Shimamura S."/>
            <person name="Takaki Y."/>
            <person name="Nagai Y."/>
            <person name="Toyoda A."/>
            <person name="Suzuki Y."/>
            <person name="Arimoto A."/>
            <person name="Ishii H."/>
            <person name="Satoh N."/>
            <person name="Nishiyama T."/>
            <person name="Hasebe M."/>
            <person name="Maruyama T."/>
            <person name="Minagawa J."/>
            <person name="Obokata J."/>
            <person name="Shigenobu S."/>
        </authorList>
    </citation>
    <scope>NUCLEOTIDE SEQUENCE [LARGE SCALE GENOMIC DNA]</scope>
</reference>
<dbReference type="EMBL" id="BMAT01006759">
    <property type="protein sequence ID" value="GFS19374.1"/>
    <property type="molecule type" value="Genomic_DNA"/>
</dbReference>
<comment type="caution">
    <text evidence="1">The sequence shown here is derived from an EMBL/GenBank/DDBJ whole genome shotgun (WGS) entry which is preliminary data.</text>
</comment>
<accession>A0AAV4JBH8</accession>
<gene>
    <name evidence="1" type="ORF">ElyMa_003287800</name>
</gene>
<sequence length="164" mass="18663">MPLISKVNTPCRKKEKPFFKEENTPRCLPLPGYTLRCLPKTEALLHRDGPCVVVYQEMLPEEVSFVVGACDEELHSICSQPISIMVFQESKRGRRGSREKGQGKRRLCLGCRVGRSAGQILWKWPASSVRSPVTFANCGAFRKKRDKIERRARNARSDENGDRD</sequence>
<dbReference type="AlphaFoldDB" id="A0AAV4JBH8"/>
<evidence type="ECO:0000313" key="1">
    <source>
        <dbReference type="EMBL" id="GFS19374.1"/>
    </source>
</evidence>
<dbReference type="Proteomes" id="UP000762676">
    <property type="component" value="Unassembled WGS sequence"/>
</dbReference>
<proteinExistence type="predicted"/>
<keyword evidence="2" id="KW-1185">Reference proteome</keyword>
<organism evidence="1 2">
    <name type="scientific">Elysia marginata</name>
    <dbReference type="NCBI Taxonomy" id="1093978"/>
    <lineage>
        <taxon>Eukaryota</taxon>
        <taxon>Metazoa</taxon>
        <taxon>Spiralia</taxon>
        <taxon>Lophotrochozoa</taxon>
        <taxon>Mollusca</taxon>
        <taxon>Gastropoda</taxon>
        <taxon>Heterobranchia</taxon>
        <taxon>Euthyneura</taxon>
        <taxon>Panpulmonata</taxon>
        <taxon>Sacoglossa</taxon>
        <taxon>Placobranchoidea</taxon>
        <taxon>Plakobranchidae</taxon>
        <taxon>Elysia</taxon>
    </lineage>
</organism>
<evidence type="ECO:0000313" key="2">
    <source>
        <dbReference type="Proteomes" id="UP000762676"/>
    </source>
</evidence>